<name>A0A1H3JP16_9FIRM</name>
<keyword evidence="1" id="KW-0472">Membrane</keyword>
<dbReference type="STRING" id="1122142.SAMN02910414_01495"/>
<accession>A0A1H3JP16</accession>
<proteinExistence type="predicted"/>
<keyword evidence="3" id="KW-1185">Reference proteome</keyword>
<keyword evidence="1" id="KW-1133">Transmembrane helix</keyword>
<keyword evidence="1" id="KW-0812">Transmembrane</keyword>
<evidence type="ECO:0000313" key="3">
    <source>
        <dbReference type="Proteomes" id="UP000183918"/>
    </source>
</evidence>
<evidence type="ECO:0000256" key="1">
    <source>
        <dbReference type="SAM" id="Phobius"/>
    </source>
</evidence>
<gene>
    <name evidence="2" type="ORF">SAMN02910414_01495</name>
</gene>
<feature type="transmembrane region" description="Helical" evidence="1">
    <location>
        <begin position="16"/>
        <end position="34"/>
    </location>
</feature>
<evidence type="ECO:0000313" key="2">
    <source>
        <dbReference type="EMBL" id="SDY41014.1"/>
    </source>
</evidence>
<dbReference type="EMBL" id="FNPG01000017">
    <property type="protein sequence ID" value="SDY41014.1"/>
    <property type="molecule type" value="Genomic_DNA"/>
</dbReference>
<dbReference type="OrthoDB" id="9921027at2"/>
<dbReference type="RefSeq" id="WP_074717619.1">
    <property type="nucleotide sequence ID" value="NZ_FNPG01000017.1"/>
</dbReference>
<organism evidence="2 3">
    <name type="scientific">Lachnobacterium bovis DSM 14045</name>
    <dbReference type="NCBI Taxonomy" id="1122142"/>
    <lineage>
        <taxon>Bacteria</taxon>
        <taxon>Bacillati</taxon>
        <taxon>Bacillota</taxon>
        <taxon>Clostridia</taxon>
        <taxon>Lachnospirales</taxon>
        <taxon>Lachnospiraceae</taxon>
        <taxon>Lachnobacterium</taxon>
    </lineage>
</organism>
<dbReference type="AlphaFoldDB" id="A0A1H3JP16"/>
<reference evidence="2 3" key="1">
    <citation type="submission" date="2016-10" db="EMBL/GenBank/DDBJ databases">
        <authorList>
            <person name="de Groot N.N."/>
        </authorList>
    </citation>
    <scope>NUCLEOTIDE SEQUENCE [LARGE SCALE GENOMIC DNA]</scope>
    <source>
        <strain evidence="2 3">DSM 14045</strain>
    </source>
</reference>
<feature type="transmembrane region" description="Helical" evidence="1">
    <location>
        <begin position="49"/>
        <end position="69"/>
    </location>
</feature>
<protein>
    <submittedName>
        <fullName evidence="2">Uncharacterized protein</fullName>
    </submittedName>
</protein>
<dbReference type="Proteomes" id="UP000183918">
    <property type="component" value="Unassembled WGS sequence"/>
</dbReference>
<sequence>MARCKKFRGNFARRSAFFIFFTVLLVLVIKYVFLEEIYVKMYGKISEQVVWLCYYLNILIALPIVYFLMHRLDTEIEIDNIYIRVKYDSLKISRKKEKNYPINSTVKFKEKVFMFLGLIPIKRYYIEYNTQRTALNFFTEKEISKIESYLVTNELNRQRRFKEMNMF</sequence>